<organism evidence="1 2">
    <name type="scientific">Caerostris darwini</name>
    <dbReference type="NCBI Taxonomy" id="1538125"/>
    <lineage>
        <taxon>Eukaryota</taxon>
        <taxon>Metazoa</taxon>
        <taxon>Ecdysozoa</taxon>
        <taxon>Arthropoda</taxon>
        <taxon>Chelicerata</taxon>
        <taxon>Arachnida</taxon>
        <taxon>Araneae</taxon>
        <taxon>Araneomorphae</taxon>
        <taxon>Entelegynae</taxon>
        <taxon>Araneoidea</taxon>
        <taxon>Araneidae</taxon>
        <taxon>Caerostris</taxon>
    </lineage>
</organism>
<dbReference type="AlphaFoldDB" id="A0AAV4PJ02"/>
<gene>
    <name evidence="1" type="ORF">CDAR_94921</name>
</gene>
<proteinExistence type="predicted"/>
<name>A0AAV4PJ02_9ARAC</name>
<comment type="caution">
    <text evidence="1">The sequence shown here is derived from an EMBL/GenBank/DDBJ whole genome shotgun (WGS) entry which is preliminary data.</text>
</comment>
<evidence type="ECO:0000313" key="2">
    <source>
        <dbReference type="Proteomes" id="UP001054837"/>
    </source>
</evidence>
<sequence>MPCIWATCAEWGGRCVMAALFAKRFRTKNKQKEWPLLIVCLQIHSWIQKDITEHINRGLAALRNAQFNTMFNSSKKRFRFNAVVVWHSMPLPRVRDM</sequence>
<reference evidence="1 2" key="1">
    <citation type="submission" date="2021-06" db="EMBL/GenBank/DDBJ databases">
        <title>Caerostris darwini draft genome.</title>
        <authorList>
            <person name="Kono N."/>
            <person name="Arakawa K."/>
        </authorList>
    </citation>
    <scope>NUCLEOTIDE SEQUENCE [LARGE SCALE GENOMIC DNA]</scope>
</reference>
<protein>
    <recommendedName>
        <fullName evidence="3">Secreted protein</fullName>
    </recommendedName>
</protein>
<dbReference type="EMBL" id="BPLQ01003002">
    <property type="protein sequence ID" value="GIX97018.1"/>
    <property type="molecule type" value="Genomic_DNA"/>
</dbReference>
<keyword evidence="2" id="KW-1185">Reference proteome</keyword>
<accession>A0AAV4PJ02</accession>
<dbReference type="Proteomes" id="UP001054837">
    <property type="component" value="Unassembled WGS sequence"/>
</dbReference>
<evidence type="ECO:0008006" key="3">
    <source>
        <dbReference type="Google" id="ProtNLM"/>
    </source>
</evidence>
<evidence type="ECO:0000313" key="1">
    <source>
        <dbReference type="EMBL" id="GIX97018.1"/>
    </source>
</evidence>